<accession>A0ACC0VTJ8</accession>
<gene>
    <name evidence="1" type="ORF">PsorP6_015245</name>
</gene>
<proteinExistence type="predicted"/>
<dbReference type="Proteomes" id="UP001163321">
    <property type="component" value="Chromosome 7"/>
</dbReference>
<reference evidence="1 2" key="1">
    <citation type="journal article" date="2022" name="bioRxiv">
        <title>The genome of the oomycete Peronosclerospora sorghi, a cosmopolitan pathogen of maize and sorghum, is inflated with dispersed pseudogenes.</title>
        <authorList>
            <person name="Fletcher K."/>
            <person name="Martin F."/>
            <person name="Isakeit T."/>
            <person name="Cavanaugh K."/>
            <person name="Magill C."/>
            <person name="Michelmore R."/>
        </authorList>
    </citation>
    <scope>NUCLEOTIDE SEQUENCE [LARGE SCALE GENOMIC DNA]</scope>
    <source>
        <strain evidence="1">P6</strain>
    </source>
</reference>
<dbReference type="EMBL" id="CM047586">
    <property type="protein sequence ID" value="KAI9909522.1"/>
    <property type="molecule type" value="Genomic_DNA"/>
</dbReference>
<organism evidence="1 2">
    <name type="scientific">Peronosclerospora sorghi</name>
    <dbReference type="NCBI Taxonomy" id="230839"/>
    <lineage>
        <taxon>Eukaryota</taxon>
        <taxon>Sar</taxon>
        <taxon>Stramenopiles</taxon>
        <taxon>Oomycota</taxon>
        <taxon>Peronosporomycetes</taxon>
        <taxon>Peronosporales</taxon>
        <taxon>Peronosporaceae</taxon>
        <taxon>Peronosclerospora</taxon>
    </lineage>
</organism>
<protein>
    <submittedName>
        <fullName evidence="1">Uncharacterized protein</fullName>
    </submittedName>
</protein>
<sequence>MDEDEPEHALISYRGLFMLRSFIILHYHYFVGHNAQILQYQHDPNTHLQSGGHRNIFSFSRRQRDRVLLIRTSFHKFSIIEDGKSCGRFALSFNRKRCIAINNQTIVLDTITNRHAIFFR</sequence>
<name>A0ACC0VTJ8_9STRA</name>
<evidence type="ECO:0000313" key="2">
    <source>
        <dbReference type="Proteomes" id="UP001163321"/>
    </source>
</evidence>
<evidence type="ECO:0000313" key="1">
    <source>
        <dbReference type="EMBL" id="KAI9909522.1"/>
    </source>
</evidence>
<comment type="caution">
    <text evidence="1">The sequence shown here is derived from an EMBL/GenBank/DDBJ whole genome shotgun (WGS) entry which is preliminary data.</text>
</comment>
<keyword evidence="2" id="KW-1185">Reference proteome</keyword>